<accession>A0A9X3EDL8</accession>
<comment type="caution">
    <text evidence="1">The sequence shown here is derived from an EMBL/GenBank/DDBJ whole genome shotgun (WGS) entry which is preliminary data.</text>
</comment>
<proteinExistence type="predicted"/>
<dbReference type="Proteomes" id="UP001150830">
    <property type="component" value="Unassembled WGS sequence"/>
</dbReference>
<evidence type="ECO:0000313" key="2">
    <source>
        <dbReference type="Proteomes" id="UP001150830"/>
    </source>
</evidence>
<reference evidence="1" key="1">
    <citation type="submission" date="2022-11" db="EMBL/GenBank/DDBJ databases">
        <title>Parathalassolutuus dongxingensis gen. nov., sp. nov., a novel member of family Oceanospirillaceae isolated from a coastal shrimp pond in Guangxi, China.</title>
        <authorList>
            <person name="Chen H."/>
        </authorList>
    </citation>
    <scope>NUCLEOTIDE SEQUENCE</scope>
    <source>
        <strain evidence="1">G-43</strain>
    </source>
</reference>
<dbReference type="EMBL" id="JAPNOA010000019">
    <property type="protein sequence ID" value="MCY0964765.1"/>
    <property type="molecule type" value="Genomic_DNA"/>
</dbReference>
<sequence>MHNLDAMNPPRWTPISENRLYELLDESCQLMTDELRHLWQLIHLRHAEIWQQRPWADEGCGFWVVATFSRSCIYFNDLSQSFALSQFDRWGNIMEFDPTSRSLTELLTSLLAEPQTA</sequence>
<protein>
    <submittedName>
        <fullName evidence="1">Uncharacterized protein</fullName>
    </submittedName>
</protein>
<name>A0A9X3EDL8_9GAMM</name>
<dbReference type="RefSeq" id="WP_283172982.1">
    <property type="nucleotide sequence ID" value="NZ_JAPNOA010000019.1"/>
</dbReference>
<organism evidence="1 2">
    <name type="scientific">Parathalassolituus penaei</name>
    <dbReference type="NCBI Taxonomy" id="2997323"/>
    <lineage>
        <taxon>Bacteria</taxon>
        <taxon>Pseudomonadati</taxon>
        <taxon>Pseudomonadota</taxon>
        <taxon>Gammaproteobacteria</taxon>
        <taxon>Oceanospirillales</taxon>
        <taxon>Oceanospirillaceae</taxon>
        <taxon>Parathalassolituus</taxon>
    </lineage>
</organism>
<keyword evidence="2" id="KW-1185">Reference proteome</keyword>
<dbReference type="AlphaFoldDB" id="A0A9X3EDL8"/>
<gene>
    <name evidence="1" type="ORF">OUO13_06170</name>
</gene>
<evidence type="ECO:0000313" key="1">
    <source>
        <dbReference type="EMBL" id="MCY0964765.1"/>
    </source>
</evidence>